<comment type="catalytic activity">
    <reaction evidence="1">
        <text>ATP + protein L-histidine = ADP + protein N-phospho-L-histidine.</text>
        <dbReference type="EC" id="2.7.13.3"/>
    </reaction>
</comment>
<protein>
    <recommendedName>
        <fullName evidence="2">histidine kinase</fullName>
        <ecNumber evidence="2">2.7.13.3</ecNumber>
    </recommendedName>
</protein>
<dbReference type="CDD" id="cd16917">
    <property type="entry name" value="HATPase_UhpB-NarQ-NarX-like"/>
    <property type="match status" value="1"/>
</dbReference>
<feature type="domain" description="Histidine kinase/HSP90-like ATPase" evidence="10">
    <location>
        <begin position="306"/>
        <end position="396"/>
    </location>
</feature>
<keyword evidence="9" id="KW-0812">Transmembrane</keyword>
<dbReference type="InterPro" id="IPR036890">
    <property type="entry name" value="HATPase_C_sf"/>
</dbReference>
<evidence type="ECO:0000313" key="12">
    <source>
        <dbReference type="Proteomes" id="UP000639396"/>
    </source>
</evidence>
<dbReference type="Proteomes" id="UP000639396">
    <property type="component" value="Unassembled WGS sequence"/>
</dbReference>
<feature type="transmembrane region" description="Helical" evidence="9">
    <location>
        <begin position="143"/>
        <end position="160"/>
    </location>
</feature>
<dbReference type="InterPro" id="IPR050482">
    <property type="entry name" value="Sensor_HK_TwoCompSys"/>
</dbReference>
<dbReference type="InterPro" id="IPR003594">
    <property type="entry name" value="HATPase_dom"/>
</dbReference>
<dbReference type="EC" id="2.7.13.3" evidence="2"/>
<keyword evidence="12" id="KW-1185">Reference proteome</keyword>
<organism evidence="11 12">
    <name type="scientific">Paenibacillus oceani</name>
    <dbReference type="NCBI Taxonomy" id="2772510"/>
    <lineage>
        <taxon>Bacteria</taxon>
        <taxon>Bacillati</taxon>
        <taxon>Bacillota</taxon>
        <taxon>Bacilli</taxon>
        <taxon>Bacillales</taxon>
        <taxon>Paenibacillaceae</taxon>
        <taxon>Paenibacillus</taxon>
    </lineage>
</organism>
<keyword evidence="9" id="KW-0472">Membrane</keyword>
<keyword evidence="5" id="KW-0547">Nucleotide-binding</keyword>
<evidence type="ECO:0000256" key="2">
    <source>
        <dbReference type="ARBA" id="ARBA00012438"/>
    </source>
</evidence>
<feature type="transmembrane region" description="Helical" evidence="9">
    <location>
        <begin position="12"/>
        <end position="32"/>
    </location>
</feature>
<evidence type="ECO:0000259" key="10">
    <source>
        <dbReference type="SMART" id="SM00387"/>
    </source>
</evidence>
<keyword evidence="4" id="KW-0808">Transferase</keyword>
<dbReference type="PANTHER" id="PTHR24421:SF10">
    <property type="entry name" value="NITRATE_NITRITE SENSOR PROTEIN NARQ"/>
    <property type="match status" value="1"/>
</dbReference>
<reference evidence="11" key="1">
    <citation type="submission" date="2020-09" db="EMBL/GenBank/DDBJ databases">
        <title>A novel bacterium of genus Paenibacillus, isolated from South China Sea.</title>
        <authorList>
            <person name="Huang H."/>
            <person name="Mo K."/>
            <person name="Hu Y."/>
        </authorList>
    </citation>
    <scope>NUCLEOTIDE SEQUENCE</scope>
    <source>
        <strain evidence="11">IB182363</strain>
    </source>
</reference>
<evidence type="ECO:0000256" key="8">
    <source>
        <dbReference type="ARBA" id="ARBA00023012"/>
    </source>
</evidence>
<keyword evidence="6 11" id="KW-0418">Kinase</keyword>
<dbReference type="SUPFAM" id="SSF55874">
    <property type="entry name" value="ATPase domain of HSP90 chaperone/DNA topoisomerase II/histidine kinase"/>
    <property type="match status" value="1"/>
</dbReference>
<keyword evidence="7" id="KW-0067">ATP-binding</keyword>
<evidence type="ECO:0000256" key="5">
    <source>
        <dbReference type="ARBA" id="ARBA00022741"/>
    </source>
</evidence>
<keyword evidence="3" id="KW-0597">Phosphoprotein</keyword>
<name>A0A927H1M7_9BACL</name>
<evidence type="ECO:0000256" key="7">
    <source>
        <dbReference type="ARBA" id="ARBA00022840"/>
    </source>
</evidence>
<evidence type="ECO:0000256" key="3">
    <source>
        <dbReference type="ARBA" id="ARBA00022553"/>
    </source>
</evidence>
<evidence type="ECO:0000256" key="9">
    <source>
        <dbReference type="SAM" id="Phobius"/>
    </source>
</evidence>
<gene>
    <name evidence="11" type="ORF">IDH45_21140</name>
</gene>
<dbReference type="GO" id="GO:0046983">
    <property type="term" value="F:protein dimerization activity"/>
    <property type="evidence" value="ECO:0007669"/>
    <property type="project" value="InterPro"/>
</dbReference>
<dbReference type="GO" id="GO:0016020">
    <property type="term" value="C:membrane"/>
    <property type="evidence" value="ECO:0007669"/>
    <property type="project" value="InterPro"/>
</dbReference>
<dbReference type="GO" id="GO:0005524">
    <property type="term" value="F:ATP binding"/>
    <property type="evidence" value="ECO:0007669"/>
    <property type="project" value="UniProtKB-KW"/>
</dbReference>
<dbReference type="AlphaFoldDB" id="A0A927H1M7"/>
<sequence>MMVERKPWHWIEWMLFIVYTLWIALGMAYLFFKPDIFGDIPFFTMFGLLLASYSVPLVFWRPGYTNKPGFAAAVFLTSGFMQFYLVAKVGQDTSLILIPTLLVGFLSNRKLLPFTGVLFVMCFPLMIGVLIHDNHFISFLERLIDFAMLFGIGVALQRMLTSNMQLQKVLDENATLYELIREQNKVLEQYASQIEHITLLEERNRLAVELHDTVGHTYTSVIMGMDAVSYLMEAAPEKAKEKLDVLRDVTRSGLDEIRRSIHQISPNEDDETVSQRLSRLAREFGTHTGTRVVFRTQGVEANVPKQTRLTLVRCLQESLTNAKRHGMAQSIQISLLFEPHQLLLEVQDDGKGNEGLHRGFGLRGMEERLSALQGTLQIDSREGEGTTVICKVPLAAGP</sequence>
<dbReference type="SMART" id="SM00387">
    <property type="entry name" value="HATPase_c"/>
    <property type="match status" value="1"/>
</dbReference>
<keyword evidence="8" id="KW-0902">Two-component regulatory system</keyword>
<evidence type="ECO:0000256" key="6">
    <source>
        <dbReference type="ARBA" id="ARBA00022777"/>
    </source>
</evidence>
<keyword evidence="9" id="KW-1133">Transmembrane helix</keyword>
<dbReference type="PANTHER" id="PTHR24421">
    <property type="entry name" value="NITRATE/NITRITE SENSOR PROTEIN NARX-RELATED"/>
    <property type="match status" value="1"/>
</dbReference>
<feature type="transmembrane region" description="Helical" evidence="9">
    <location>
        <begin position="72"/>
        <end position="91"/>
    </location>
</feature>
<dbReference type="Pfam" id="PF07730">
    <property type="entry name" value="HisKA_3"/>
    <property type="match status" value="1"/>
</dbReference>
<dbReference type="Pfam" id="PF02518">
    <property type="entry name" value="HATPase_c"/>
    <property type="match status" value="1"/>
</dbReference>
<proteinExistence type="predicted"/>
<evidence type="ECO:0000256" key="1">
    <source>
        <dbReference type="ARBA" id="ARBA00000085"/>
    </source>
</evidence>
<accession>A0A927H1M7</accession>
<dbReference type="GO" id="GO:0000155">
    <property type="term" value="F:phosphorelay sensor kinase activity"/>
    <property type="evidence" value="ECO:0007669"/>
    <property type="project" value="InterPro"/>
</dbReference>
<feature type="transmembrane region" description="Helical" evidence="9">
    <location>
        <begin position="38"/>
        <end position="60"/>
    </location>
</feature>
<dbReference type="InterPro" id="IPR011712">
    <property type="entry name" value="Sig_transdc_His_kin_sub3_dim/P"/>
</dbReference>
<dbReference type="EMBL" id="JACXJA010000030">
    <property type="protein sequence ID" value="MBD2864498.1"/>
    <property type="molecule type" value="Genomic_DNA"/>
</dbReference>
<evidence type="ECO:0000313" key="11">
    <source>
        <dbReference type="EMBL" id="MBD2864498.1"/>
    </source>
</evidence>
<dbReference type="Gene3D" id="3.30.565.10">
    <property type="entry name" value="Histidine kinase-like ATPase, C-terminal domain"/>
    <property type="match status" value="1"/>
</dbReference>
<dbReference type="RefSeq" id="WP_190930124.1">
    <property type="nucleotide sequence ID" value="NZ_JACXJA010000030.1"/>
</dbReference>
<comment type="caution">
    <text evidence="11">The sequence shown here is derived from an EMBL/GenBank/DDBJ whole genome shotgun (WGS) entry which is preliminary data.</text>
</comment>
<feature type="transmembrane region" description="Helical" evidence="9">
    <location>
        <begin position="111"/>
        <end position="131"/>
    </location>
</feature>
<evidence type="ECO:0000256" key="4">
    <source>
        <dbReference type="ARBA" id="ARBA00022679"/>
    </source>
</evidence>
<dbReference type="Gene3D" id="1.20.5.1930">
    <property type="match status" value="1"/>
</dbReference>